<gene>
    <name evidence="2" type="ORF">DHV22_11875</name>
</gene>
<name>A0A3D6BW16_9FLAO</name>
<keyword evidence="1" id="KW-0472">Membrane</keyword>
<evidence type="ECO:0000256" key="1">
    <source>
        <dbReference type="SAM" id="Phobius"/>
    </source>
</evidence>
<proteinExistence type="predicted"/>
<dbReference type="AlphaFoldDB" id="A0A3D6BW16"/>
<evidence type="ECO:0008006" key="4">
    <source>
        <dbReference type="Google" id="ProtNLM"/>
    </source>
</evidence>
<evidence type="ECO:0000313" key="3">
    <source>
        <dbReference type="Proteomes" id="UP000263268"/>
    </source>
</evidence>
<evidence type="ECO:0000313" key="2">
    <source>
        <dbReference type="EMBL" id="HCY82235.1"/>
    </source>
</evidence>
<keyword evidence="1" id="KW-0812">Transmembrane</keyword>
<keyword evidence="1" id="KW-1133">Transmembrane helix</keyword>
<reference evidence="2 3" key="1">
    <citation type="journal article" date="2018" name="Nat. Biotechnol.">
        <title>A standardized bacterial taxonomy based on genome phylogeny substantially revises the tree of life.</title>
        <authorList>
            <person name="Parks D.H."/>
            <person name="Chuvochina M."/>
            <person name="Waite D.W."/>
            <person name="Rinke C."/>
            <person name="Skarshewski A."/>
            <person name="Chaumeil P.A."/>
            <person name="Hugenholtz P."/>
        </authorList>
    </citation>
    <scope>NUCLEOTIDE SEQUENCE [LARGE SCALE GENOMIC DNA]</scope>
    <source>
        <strain evidence="2">UBA10227</strain>
    </source>
</reference>
<protein>
    <recommendedName>
        <fullName evidence="4">Flavodoxin-like domain-containing protein</fullName>
    </recommendedName>
</protein>
<comment type="caution">
    <text evidence="2">The sequence shown here is derived from an EMBL/GenBank/DDBJ whole genome shotgun (WGS) entry which is preliminary data.</text>
</comment>
<dbReference type="EMBL" id="DPRK01000188">
    <property type="protein sequence ID" value="HCY82235.1"/>
    <property type="molecule type" value="Genomic_DNA"/>
</dbReference>
<sequence>MSRKKTIVILILSILGVCAIFFAWYKYNFSMDKAKSFSINDSNYPTKLLIATQGSEFKNALTNQVIDYFKEDSIYIQVIDISQLSKIKSSTYNATLLIHTWEGWGPPIEITDFIQHQTTNLNKTVVFTTSGNGTNKMDNVDAITGESKIDDIRLFSNKIIVRLKPLLQSHVN</sequence>
<dbReference type="Proteomes" id="UP000263268">
    <property type="component" value="Unassembled WGS sequence"/>
</dbReference>
<accession>A0A3D6BW16</accession>
<organism evidence="2 3">
    <name type="scientific">Xanthomarina gelatinilytica</name>
    <dbReference type="NCBI Taxonomy" id="1137281"/>
    <lineage>
        <taxon>Bacteria</taxon>
        <taxon>Pseudomonadati</taxon>
        <taxon>Bacteroidota</taxon>
        <taxon>Flavobacteriia</taxon>
        <taxon>Flavobacteriales</taxon>
        <taxon>Flavobacteriaceae</taxon>
        <taxon>Xanthomarina</taxon>
    </lineage>
</organism>
<dbReference type="RefSeq" id="WP_286854726.1">
    <property type="nucleotide sequence ID" value="NZ_JBLXEA010000002.1"/>
</dbReference>
<feature type="transmembrane region" description="Helical" evidence="1">
    <location>
        <begin position="6"/>
        <end position="25"/>
    </location>
</feature>